<keyword evidence="2" id="KW-1185">Reference proteome</keyword>
<name>A7INF3_XANP2</name>
<reference evidence="1 2" key="1">
    <citation type="submission" date="2007-07" db="EMBL/GenBank/DDBJ databases">
        <title>Complete sequence of chromosome of Xanthobacter autotrophicus Py2.</title>
        <authorList>
            <consortium name="US DOE Joint Genome Institute"/>
            <person name="Copeland A."/>
            <person name="Lucas S."/>
            <person name="Lapidus A."/>
            <person name="Barry K."/>
            <person name="Glavina del Rio T."/>
            <person name="Hammon N."/>
            <person name="Israni S."/>
            <person name="Dalin E."/>
            <person name="Tice H."/>
            <person name="Pitluck S."/>
            <person name="Sims D."/>
            <person name="Brettin T."/>
            <person name="Bruce D."/>
            <person name="Detter J.C."/>
            <person name="Han C."/>
            <person name="Tapia R."/>
            <person name="Brainard J."/>
            <person name="Schmutz J."/>
            <person name="Larimer F."/>
            <person name="Land M."/>
            <person name="Hauser L."/>
            <person name="Kyrpides N."/>
            <person name="Kim E."/>
            <person name="Ensigns S.A."/>
            <person name="Richardson P."/>
        </authorList>
    </citation>
    <scope>NUCLEOTIDE SEQUENCE [LARGE SCALE GENOMIC DNA]</scope>
    <source>
        <strain evidence="2">ATCC BAA-1158 / Py2</strain>
    </source>
</reference>
<dbReference type="STRING" id="78245.Xaut_4326"/>
<dbReference type="PANTHER" id="PTHR11669:SF8">
    <property type="entry name" value="DNA POLYMERASE III SUBUNIT DELTA"/>
    <property type="match status" value="1"/>
</dbReference>
<dbReference type="Pfam" id="PF13177">
    <property type="entry name" value="DNA_pol3_delta2"/>
    <property type="match status" value="1"/>
</dbReference>
<dbReference type="SUPFAM" id="SSF52540">
    <property type="entry name" value="P-loop containing nucleoside triphosphate hydrolases"/>
    <property type="match status" value="1"/>
</dbReference>
<dbReference type="PANTHER" id="PTHR11669">
    <property type="entry name" value="REPLICATION FACTOR C / DNA POLYMERASE III GAMMA-TAU SUBUNIT"/>
    <property type="match status" value="1"/>
</dbReference>
<dbReference type="Proteomes" id="UP000002417">
    <property type="component" value="Chromosome"/>
</dbReference>
<keyword evidence="1" id="KW-0808">Transferase</keyword>
<evidence type="ECO:0000313" key="2">
    <source>
        <dbReference type="Proteomes" id="UP000002417"/>
    </source>
</evidence>
<dbReference type="GO" id="GO:0009360">
    <property type="term" value="C:DNA polymerase III complex"/>
    <property type="evidence" value="ECO:0007669"/>
    <property type="project" value="TreeGrafter"/>
</dbReference>
<dbReference type="AlphaFoldDB" id="A7INF3"/>
<dbReference type="OrthoDB" id="9811073at2"/>
<accession>A7INF3</accession>
<proteinExistence type="predicted"/>
<sequence>MAQAVSEIVSGDVLPGAPHPRDQARLFGHGVVEADLIGDFRAGRLPHALLIGGPEGIGKATLAYRLARMVLSGGPEAGSHSLDLPVTHPVFRQVASQSHPDLLVLHRVPEAGEEKIPTVIPAEMVRRVRSFFGATAAAGGWRVCIVDAVDELNPFGANALLKTLEEPPPRALFLLISHAPGRVLPTIRSRTRLLRMRPLGSADVLAALDHLKEEMADLDAATLPSAAEASGGSVRRAIVLARGEGMEVRSATLKALEQLPRPRPEDLHALGARLQGDRSDGLDLFIEAVSDYVAARATQGDEPRHRLVRLGEVWEKVRRSAREADVFNLDRKALVFRVFADLAEAVR</sequence>
<dbReference type="Gene3D" id="3.40.50.300">
    <property type="entry name" value="P-loop containing nucleotide triphosphate hydrolases"/>
    <property type="match status" value="1"/>
</dbReference>
<dbReference type="NCBIfam" id="NF005677">
    <property type="entry name" value="PRK07471.1"/>
    <property type="match status" value="1"/>
</dbReference>
<protein>
    <submittedName>
        <fullName evidence="1">DNA-directed DNA polymerase</fullName>
        <ecNumber evidence="1">2.7.7.7</ecNumber>
    </submittedName>
</protein>
<dbReference type="eggNOG" id="COG0470">
    <property type="taxonomic scope" value="Bacteria"/>
</dbReference>
<dbReference type="KEGG" id="xau:Xaut_4326"/>
<dbReference type="PhylomeDB" id="A7INF3"/>
<dbReference type="HOGENOM" id="CLU_006229_4_4_5"/>
<dbReference type="EMBL" id="CP000781">
    <property type="protein sequence ID" value="ABS69547.1"/>
    <property type="molecule type" value="Genomic_DNA"/>
</dbReference>
<organism evidence="1 2">
    <name type="scientific">Xanthobacter autotrophicus (strain ATCC BAA-1158 / Py2)</name>
    <dbReference type="NCBI Taxonomy" id="78245"/>
    <lineage>
        <taxon>Bacteria</taxon>
        <taxon>Pseudomonadati</taxon>
        <taxon>Pseudomonadota</taxon>
        <taxon>Alphaproteobacteria</taxon>
        <taxon>Hyphomicrobiales</taxon>
        <taxon>Xanthobacteraceae</taxon>
        <taxon>Xanthobacter</taxon>
    </lineage>
</organism>
<gene>
    <name evidence="1" type="ordered locus">Xaut_4326</name>
</gene>
<dbReference type="EC" id="2.7.7.7" evidence="1"/>
<dbReference type="InterPro" id="IPR050238">
    <property type="entry name" value="DNA_Rep/Repair_Clamp_Loader"/>
</dbReference>
<keyword evidence="1" id="KW-0239">DNA-directed DNA polymerase</keyword>
<evidence type="ECO:0000313" key="1">
    <source>
        <dbReference type="EMBL" id="ABS69547.1"/>
    </source>
</evidence>
<dbReference type="GO" id="GO:0006261">
    <property type="term" value="P:DNA-templated DNA replication"/>
    <property type="evidence" value="ECO:0007669"/>
    <property type="project" value="TreeGrafter"/>
</dbReference>
<keyword evidence="1" id="KW-0548">Nucleotidyltransferase</keyword>
<dbReference type="GO" id="GO:0003887">
    <property type="term" value="F:DNA-directed DNA polymerase activity"/>
    <property type="evidence" value="ECO:0007669"/>
    <property type="project" value="UniProtKB-KW"/>
</dbReference>
<dbReference type="InterPro" id="IPR027417">
    <property type="entry name" value="P-loop_NTPase"/>
</dbReference>